<gene>
    <name evidence="2" type="ORF">MEUPH1_LOCUS3113</name>
</gene>
<organism evidence="2 3">
    <name type="scientific">Macrosiphum euphorbiae</name>
    <name type="common">potato aphid</name>
    <dbReference type="NCBI Taxonomy" id="13131"/>
    <lineage>
        <taxon>Eukaryota</taxon>
        <taxon>Metazoa</taxon>
        <taxon>Ecdysozoa</taxon>
        <taxon>Arthropoda</taxon>
        <taxon>Hexapoda</taxon>
        <taxon>Insecta</taxon>
        <taxon>Pterygota</taxon>
        <taxon>Neoptera</taxon>
        <taxon>Paraneoptera</taxon>
        <taxon>Hemiptera</taxon>
        <taxon>Sternorrhyncha</taxon>
        <taxon>Aphidomorpha</taxon>
        <taxon>Aphidoidea</taxon>
        <taxon>Aphididae</taxon>
        <taxon>Macrosiphini</taxon>
        <taxon>Macrosiphum</taxon>
    </lineage>
</organism>
<dbReference type="EMBL" id="CARXXK010000001">
    <property type="protein sequence ID" value="CAI6346178.1"/>
    <property type="molecule type" value="Genomic_DNA"/>
</dbReference>
<dbReference type="AlphaFoldDB" id="A0AAV0VPJ2"/>
<name>A0AAV0VPJ2_9HEMI</name>
<feature type="region of interest" description="Disordered" evidence="1">
    <location>
        <begin position="1"/>
        <end position="42"/>
    </location>
</feature>
<feature type="region of interest" description="Disordered" evidence="1">
    <location>
        <begin position="380"/>
        <end position="410"/>
    </location>
</feature>
<keyword evidence="3" id="KW-1185">Reference proteome</keyword>
<evidence type="ECO:0000313" key="2">
    <source>
        <dbReference type="EMBL" id="CAI6346178.1"/>
    </source>
</evidence>
<feature type="compositionally biased region" description="Polar residues" evidence="1">
    <location>
        <begin position="322"/>
        <end position="345"/>
    </location>
</feature>
<dbReference type="Proteomes" id="UP001160148">
    <property type="component" value="Unassembled WGS sequence"/>
</dbReference>
<protein>
    <submittedName>
        <fullName evidence="2">Uncharacterized protein</fullName>
    </submittedName>
</protein>
<proteinExistence type="predicted"/>
<sequence length="561" mass="62384">MSANPPKGSSPRLKPPTIGATAQKQKKNINIKPPSKPSKIITTPTKLNNQIAKQQSSPGTSLASDNAAANHSTSAALSTLHNASIANDPISNIDKNFTVFNYPSTPSSPINIGNINIPQHNNTGITFATIAANDKTPSRDQAIVFNSIDGIPQKDYVLAVGKIVSPKNITFVSRISNNRFCIFLSSKQILDNLIETHPFITINNQDLLFRRLNNPAKRIVISNVCPSINNQIILEQLKIINITPVSQISHLKAGIFAEGYDHILSFRRQMYIKYDDIPKLPSSLLISANESQFRIFFTDDKITCFICKSTGHTSLTCKKSNLNNTEISSSPQQTNAYEHNSTPENQKIDQIDISQSTISSQMLITSDETLPTWNIVTETSAHKRQAPPTTSSSAPSSPLHSTSQEPNLLDPKHHHKKIKTIEQTTTSNHTPTNQVSSFSQPEITNKPENRSRSNSRKRFSEELDTHLDPISHIFNEHNHTSLNFSQFKHIIEIIATLDHPLDTIHEYETTGNHILELLEKIRPSLLTVKAKNNITRITNKLFKAIDNEAFMDASEAESDTY</sequence>
<feature type="compositionally biased region" description="Polar residues" evidence="1">
    <location>
        <begin position="422"/>
        <end position="443"/>
    </location>
</feature>
<feature type="region of interest" description="Disordered" evidence="1">
    <location>
        <begin position="322"/>
        <end position="346"/>
    </location>
</feature>
<comment type="caution">
    <text evidence="2">The sequence shown here is derived from an EMBL/GenBank/DDBJ whole genome shotgun (WGS) entry which is preliminary data.</text>
</comment>
<reference evidence="2 3" key="1">
    <citation type="submission" date="2023-01" db="EMBL/GenBank/DDBJ databases">
        <authorList>
            <person name="Whitehead M."/>
        </authorList>
    </citation>
    <scope>NUCLEOTIDE SEQUENCE [LARGE SCALE GENOMIC DNA]</scope>
</reference>
<accession>A0AAV0VPJ2</accession>
<feature type="compositionally biased region" description="Low complexity" evidence="1">
    <location>
        <begin position="30"/>
        <end position="42"/>
    </location>
</feature>
<evidence type="ECO:0000256" key="1">
    <source>
        <dbReference type="SAM" id="MobiDB-lite"/>
    </source>
</evidence>
<evidence type="ECO:0000313" key="3">
    <source>
        <dbReference type="Proteomes" id="UP001160148"/>
    </source>
</evidence>
<feature type="region of interest" description="Disordered" evidence="1">
    <location>
        <begin position="422"/>
        <end position="461"/>
    </location>
</feature>
<feature type="compositionally biased region" description="Low complexity" evidence="1">
    <location>
        <begin position="387"/>
        <end position="403"/>
    </location>
</feature>